<comment type="subunit">
    <text evidence="7">Interacts with the RNA polymerase core enzyme.</text>
</comment>
<dbReference type="CDD" id="cd06171">
    <property type="entry name" value="Sigma70_r4"/>
    <property type="match status" value="1"/>
</dbReference>
<evidence type="ECO:0000256" key="5">
    <source>
        <dbReference type="ARBA" id="ARBA00023125"/>
    </source>
</evidence>
<dbReference type="Pfam" id="PF04542">
    <property type="entry name" value="Sigma70_r2"/>
    <property type="match status" value="1"/>
</dbReference>
<keyword evidence="2 7" id="KW-0805">Transcription regulation</keyword>
<dbReference type="NCBIfam" id="TIGR02937">
    <property type="entry name" value="sigma70-ECF"/>
    <property type="match status" value="1"/>
</dbReference>
<dbReference type="PROSITE" id="PS00715">
    <property type="entry name" value="SIGMA70_1"/>
    <property type="match status" value="1"/>
</dbReference>
<evidence type="ECO:0000259" key="9">
    <source>
        <dbReference type="PROSITE" id="PS00715"/>
    </source>
</evidence>
<dbReference type="Proteomes" id="UP000507140">
    <property type="component" value="Unassembled WGS sequence"/>
</dbReference>
<keyword evidence="3 7" id="KW-0346">Stress response</keyword>
<feature type="domain" description="RNA polymerase sigma-70" evidence="10">
    <location>
        <begin position="262"/>
        <end position="288"/>
    </location>
</feature>
<comment type="subcellular location">
    <subcellularLocation>
        <location evidence="7">Cytoplasm</location>
    </subcellularLocation>
</comment>
<dbReference type="InterPro" id="IPR013325">
    <property type="entry name" value="RNA_pol_sigma_r2"/>
</dbReference>
<keyword evidence="5 7" id="KW-0238">DNA-binding</keyword>
<gene>
    <name evidence="7 11" type="primary">rpoH</name>
    <name evidence="11" type="ORF">LMG3415_04109</name>
</gene>
<sequence length="294" mass="32837">MKQPSTSLTASGNALALAIANPGALGTIDAYISAVNRLPVLSADRETELGRRLRDQEDLGAARELILSHLRLVVSVARQYLGYGLPHADLIQEGNVGLMKAVKRFDPERGVRLVSFAVHWIKAEIHEYIIRNWRLVKVATTKAQRKLFFNLRSMRPDGQTLDPEQVDHIARELNVRHEDVSEMEVRMSGRDMSLENQDDDDDSYAPIAYLSDEGRQEPTRVLERAARDQLQSAGLTGALDALDPRSRRIVEARWLQDDGGATLHELAQEFGVSAERIRQIEAAALKKMRGNLAS</sequence>
<keyword evidence="6 7" id="KW-0804">Transcription</keyword>
<organism evidence="11 12">
    <name type="scientific">Achromobacter mucicolens</name>
    <dbReference type="NCBI Taxonomy" id="1389922"/>
    <lineage>
        <taxon>Bacteria</taxon>
        <taxon>Pseudomonadati</taxon>
        <taxon>Pseudomonadota</taxon>
        <taxon>Betaproteobacteria</taxon>
        <taxon>Burkholderiales</taxon>
        <taxon>Alcaligenaceae</taxon>
        <taxon>Achromobacter</taxon>
    </lineage>
</organism>
<dbReference type="PANTHER" id="PTHR30376">
    <property type="entry name" value="SIGMA FACTOR RPOH HEAT SHOCK RELATED"/>
    <property type="match status" value="1"/>
</dbReference>
<dbReference type="InterPro" id="IPR012759">
    <property type="entry name" value="RNA_pol_sigma_RpoH_proteobac"/>
</dbReference>
<dbReference type="InterPro" id="IPR007630">
    <property type="entry name" value="RNA_pol_sigma70_r4"/>
</dbReference>
<dbReference type="PRINTS" id="PR00046">
    <property type="entry name" value="SIGMA70FCT"/>
</dbReference>
<feature type="short sequence motif" description="Interaction with polymerase core subunit RpoC" evidence="7">
    <location>
        <begin position="89"/>
        <end position="92"/>
    </location>
</feature>
<keyword evidence="4 7" id="KW-0731">Sigma factor</keyword>
<evidence type="ECO:0000256" key="2">
    <source>
        <dbReference type="ARBA" id="ARBA00023015"/>
    </source>
</evidence>
<dbReference type="SUPFAM" id="SSF88659">
    <property type="entry name" value="Sigma3 and sigma4 domains of RNA polymerase sigma factors"/>
    <property type="match status" value="1"/>
</dbReference>
<comment type="caution">
    <text evidence="11">The sequence shown here is derived from an EMBL/GenBank/DDBJ whole genome shotgun (WGS) entry which is preliminary data.</text>
</comment>
<dbReference type="InterPro" id="IPR050813">
    <property type="entry name" value="Sigma-70_Factor"/>
</dbReference>
<dbReference type="InterPro" id="IPR013324">
    <property type="entry name" value="RNA_pol_sigma_r3/r4-like"/>
</dbReference>
<evidence type="ECO:0000256" key="4">
    <source>
        <dbReference type="ARBA" id="ARBA00023082"/>
    </source>
</evidence>
<dbReference type="Gene3D" id="1.10.601.10">
    <property type="entry name" value="RNA Polymerase Primary Sigma Factor"/>
    <property type="match status" value="1"/>
</dbReference>
<evidence type="ECO:0000256" key="6">
    <source>
        <dbReference type="ARBA" id="ARBA00023163"/>
    </source>
</evidence>
<evidence type="ECO:0000313" key="11">
    <source>
        <dbReference type="EMBL" id="CAB3893920.1"/>
    </source>
</evidence>
<dbReference type="SUPFAM" id="SSF88946">
    <property type="entry name" value="Sigma2 domain of RNA polymerase sigma factors"/>
    <property type="match status" value="1"/>
</dbReference>
<dbReference type="GeneID" id="92782760"/>
<feature type="domain" description="RNA polymerase sigma-70" evidence="9">
    <location>
        <begin position="89"/>
        <end position="102"/>
    </location>
</feature>
<evidence type="ECO:0000256" key="1">
    <source>
        <dbReference type="ARBA" id="ARBA00022490"/>
    </source>
</evidence>
<dbReference type="InterPro" id="IPR007627">
    <property type="entry name" value="RNA_pol_sigma70_r2"/>
</dbReference>
<dbReference type="HAMAP" id="MF_00961">
    <property type="entry name" value="Sigma70_RpoH"/>
    <property type="match status" value="1"/>
</dbReference>
<evidence type="ECO:0000256" key="7">
    <source>
        <dbReference type="HAMAP-Rule" id="MF_00961"/>
    </source>
</evidence>
<dbReference type="InterPro" id="IPR000943">
    <property type="entry name" value="RNA_pol_sigma70"/>
</dbReference>
<dbReference type="EMBL" id="CADIKR010000005">
    <property type="protein sequence ID" value="CAB3893920.1"/>
    <property type="molecule type" value="Genomic_DNA"/>
</dbReference>
<comment type="function">
    <text evidence="7">Sigma factors are initiation factors that promote the attachment of RNA polymerase to specific initiation sites and are then released. This sigma factor is involved in regulation of expression of heat shock genes.</text>
</comment>
<keyword evidence="1 7" id="KW-0963">Cytoplasm</keyword>
<evidence type="ECO:0000256" key="8">
    <source>
        <dbReference type="NCBIfam" id="TIGR02392"/>
    </source>
</evidence>
<dbReference type="PANTHER" id="PTHR30376:SF3">
    <property type="entry name" value="RNA POLYMERASE SIGMA FACTOR RPOH"/>
    <property type="match status" value="1"/>
</dbReference>
<accession>A0ABM8LHQ4</accession>
<dbReference type="InterPro" id="IPR014284">
    <property type="entry name" value="RNA_pol_sigma-70_dom"/>
</dbReference>
<dbReference type="Gene3D" id="1.20.140.160">
    <property type="match status" value="1"/>
</dbReference>
<evidence type="ECO:0000256" key="3">
    <source>
        <dbReference type="ARBA" id="ARBA00023016"/>
    </source>
</evidence>
<feature type="DNA-binding region" description="H-T-H motif" evidence="7">
    <location>
        <begin position="263"/>
        <end position="282"/>
    </location>
</feature>
<dbReference type="Pfam" id="PF04545">
    <property type="entry name" value="Sigma70_r4"/>
    <property type="match status" value="1"/>
</dbReference>
<feature type="region of interest" description="Sigma-70 factor domain-2" evidence="7">
    <location>
        <begin position="65"/>
        <end position="134"/>
    </location>
</feature>
<protein>
    <recommendedName>
        <fullName evidence="7 8">RNA polymerase sigma factor RpoH</fullName>
    </recommendedName>
    <alternativeName>
        <fullName evidence="7">RNA polymerase sigma-32 factor</fullName>
    </alternativeName>
</protein>
<dbReference type="RefSeq" id="WP_062840194.1">
    <property type="nucleotide sequence ID" value="NZ_CADIKQ010000006.1"/>
</dbReference>
<feature type="region of interest" description="Sigma-70 factor domain-4" evidence="7">
    <location>
        <begin position="238"/>
        <end position="290"/>
    </location>
</feature>
<name>A0ABM8LHQ4_9BURK</name>
<reference evidence="11 12" key="1">
    <citation type="submission" date="2020-04" db="EMBL/GenBank/DDBJ databases">
        <authorList>
            <person name="De Canck E."/>
        </authorList>
    </citation>
    <scope>NUCLEOTIDE SEQUENCE [LARGE SCALE GENOMIC DNA]</scope>
    <source>
        <strain evidence="11 12">LMG 3415</strain>
    </source>
</reference>
<proteinExistence type="inferred from homology"/>
<keyword evidence="12" id="KW-1185">Reference proteome</keyword>
<dbReference type="PROSITE" id="PS00716">
    <property type="entry name" value="SIGMA70_2"/>
    <property type="match status" value="1"/>
</dbReference>
<dbReference type="NCBIfam" id="NF005143">
    <property type="entry name" value="PRK06596.1"/>
    <property type="match status" value="1"/>
</dbReference>
<evidence type="ECO:0000259" key="10">
    <source>
        <dbReference type="PROSITE" id="PS00716"/>
    </source>
</evidence>
<comment type="similarity">
    <text evidence="7">Belongs to the sigma-70 factor family. RpoH subfamily.</text>
</comment>
<dbReference type="NCBIfam" id="TIGR02392">
    <property type="entry name" value="rpoH_proteo"/>
    <property type="match status" value="1"/>
</dbReference>
<evidence type="ECO:0000313" key="12">
    <source>
        <dbReference type="Proteomes" id="UP000507140"/>
    </source>
</evidence>